<keyword evidence="2" id="KW-1185">Reference proteome</keyword>
<name>A0ABT8QMG1_9FIRM</name>
<proteinExistence type="predicted"/>
<comment type="caution">
    <text evidence="1">The sequence shown here is derived from an EMBL/GenBank/DDBJ whole genome shotgun (WGS) entry which is preliminary data.</text>
</comment>
<dbReference type="Proteomes" id="UP001176021">
    <property type="component" value="Unassembled WGS sequence"/>
</dbReference>
<sequence length="65" mass="7202">MTTIRACSIAGFLYREISGQSDNPTIIRLSGWPLISLKESIPDLYALTPDLYLANDLSLNFISIV</sequence>
<reference evidence="1" key="1">
    <citation type="submission" date="2022-05" db="EMBL/GenBank/DDBJ databases">
        <title>Expanded diversity of anoxic marine methylotrophy in a Black Sea sulfate reducing microorganism.</title>
        <authorList>
            <person name="Fischer P.Q."/>
            <person name="Stams A.J.M."/>
            <person name="Villanueva L."/>
            <person name="Sousa D.Z."/>
        </authorList>
    </citation>
    <scope>NUCLEOTIDE SEQUENCE</scope>
    <source>
        <strain evidence="1">P130</strain>
    </source>
</reference>
<gene>
    <name evidence="1" type="ORF">M8H41_00200</name>
</gene>
<evidence type="ECO:0000313" key="2">
    <source>
        <dbReference type="Proteomes" id="UP001176021"/>
    </source>
</evidence>
<protein>
    <submittedName>
        <fullName evidence="1">Uncharacterized protein</fullName>
    </submittedName>
</protein>
<dbReference type="EMBL" id="JAMJEV010000001">
    <property type="protein sequence ID" value="MDO0821283.1"/>
    <property type="molecule type" value="Genomic_DNA"/>
</dbReference>
<dbReference type="RefSeq" id="WP_301997392.1">
    <property type="nucleotide sequence ID" value="NZ_JAMJEV010000001.1"/>
</dbReference>
<accession>A0ABT8QMG1</accession>
<evidence type="ECO:0000313" key="1">
    <source>
        <dbReference type="EMBL" id="MDO0821283.1"/>
    </source>
</evidence>
<organism evidence="1 2">
    <name type="scientific">Desulfosporosinus nitroreducens</name>
    <dbReference type="NCBI Taxonomy" id="2018668"/>
    <lineage>
        <taxon>Bacteria</taxon>
        <taxon>Bacillati</taxon>
        <taxon>Bacillota</taxon>
        <taxon>Clostridia</taxon>
        <taxon>Eubacteriales</taxon>
        <taxon>Desulfitobacteriaceae</taxon>
        <taxon>Desulfosporosinus</taxon>
    </lineage>
</organism>